<dbReference type="InterPro" id="IPR042252">
    <property type="entry name" value="MtfA_N"/>
</dbReference>
<dbReference type="Pfam" id="PF06167">
    <property type="entry name" value="Peptidase_M90"/>
    <property type="match status" value="1"/>
</dbReference>
<dbReference type="AlphaFoldDB" id="A0AAX4HNN7"/>
<dbReference type="InterPro" id="IPR010384">
    <property type="entry name" value="MtfA_fam"/>
</dbReference>
<dbReference type="InterPro" id="IPR024079">
    <property type="entry name" value="MetalloPept_cat_dom_sf"/>
</dbReference>
<keyword evidence="3" id="KW-1185">Reference proteome</keyword>
<dbReference type="SUPFAM" id="SSF55486">
    <property type="entry name" value="Metalloproteases ('zincins'), catalytic domain"/>
    <property type="match status" value="1"/>
</dbReference>
<accession>A0AAX4HNN7</accession>
<evidence type="ECO:0000256" key="1">
    <source>
        <dbReference type="SAM" id="Phobius"/>
    </source>
</evidence>
<proteinExistence type="predicted"/>
<dbReference type="Gene3D" id="1.10.472.150">
    <property type="entry name" value="Glucose-regulated metallo-peptidase M90, N-terminal domain"/>
    <property type="match status" value="1"/>
</dbReference>
<dbReference type="CDD" id="cd20169">
    <property type="entry name" value="Peptidase_M90_mtfA"/>
    <property type="match status" value="1"/>
</dbReference>
<dbReference type="Gene3D" id="3.40.390.10">
    <property type="entry name" value="Collagenase (Catalytic Domain)"/>
    <property type="match status" value="1"/>
</dbReference>
<dbReference type="EMBL" id="CP139487">
    <property type="protein sequence ID" value="WPU64554.1"/>
    <property type="molecule type" value="Genomic_DNA"/>
</dbReference>
<feature type="transmembrane region" description="Helical" evidence="1">
    <location>
        <begin position="6"/>
        <end position="24"/>
    </location>
</feature>
<dbReference type="KEGG" id="psti:SOO65_17820"/>
<dbReference type="GO" id="GO:0005829">
    <property type="term" value="C:cytosol"/>
    <property type="evidence" value="ECO:0007669"/>
    <property type="project" value="TreeGrafter"/>
</dbReference>
<protein>
    <submittedName>
        <fullName evidence="2">M90 family metallopeptidase</fullName>
    </submittedName>
</protein>
<keyword evidence="1" id="KW-0812">Transmembrane</keyword>
<keyword evidence="1" id="KW-0472">Membrane</keyword>
<dbReference type="GO" id="GO:0008237">
    <property type="term" value="F:metallopeptidase activity"/>
    <property type="evidence" value="ECO:0007669"/>
    <property type="project" value="InterPro"/>
</dbReference>
<evidence type="ECO:0000313" key="3">
    <source>
        <dbReference type="Proteomes" id="UP001324634"/>
    </source>
</evidence>
<reference evidence="2 3" key="1">
    <citation type="submission" date="2023-11" db="EMBL/GenBank/DDBJ databases">
        <title>Peredibacter starrii A3.12.</title>
        <authorList>
            <person name="Mitchell R.J."/>
        </authorList>
    </citation>
    <scope>NUCLEOTIDE SEQUENCE [LARGE SCALE GENOMIC DNA]</scope>
    <source>
        <strain evidence="2 3">A3.12</strain>
    </source>
</reference>
<organism evidence="2 3">
    <name type="scientific">Peredibacter starrii</name>
    <dbReference type="NCBI Taxonomy" id="28202"/>
    <lineage>
        <taxon>Bacteria</taxon>
        <taxon>Pseudomonadati</taxon>
        <taxon>Bdellovibrionota</taxon>
        <taxon>Bacteriovoracia</taxon>
        <taxon>Bacteriovoracales</taxon>
        <taxon>Bacteriovoracaceae</taxon>
        <taxon>Peredibacter</taxon>
    </lineage>
</organism>
<dbReference type="Proteomes" id="UP001324634">
    <property type="component" value="Chromosome"/>
</dbReference>
<sequence>MDLFIKFLLLFGTPLIVYLIVKYVRKNFVQQQLKKLAKEPFPDQYEKMLQKFAPYKFLNDEEKKRFKTKILYFLQNKIFNAVGDLVITDEMKLLVAAEACLMITNIDGDVYPGLKNIYLMEDVFIPKDNPVNAATGLPTHTARLGEAWKRGPIILSWNSIAQGSSVIFHEFSHQLDQQDGSFDGTPTLGRNGNYDKWAQVMGKEFINLRKRVMAHKGSDIDSYGATNEAEFFAVVTEYFFTRPRILQKNHPGIYELYKDYFQLDPSSWS</sequence>
<dbReference type="PANTHER" id="PTHR30164:SF2">
    <property type="entry name" value="PROTEIN MTFA"/>
    <property type="match status" value="1"/>
</dbReference>
<evidence type="ECO:0000313" key="2">
    <source>
        <dbReference type="EMBL" id="WPU64554.1"/>
    </source>
</evidence>
<dbReference type="PANTHER" id="PTHR30164">
    <property type="entry name" value="MTFA PEPTIDASE"/>
    <property type="match status" value="1"/>
</dbReference>
<dbReference type="RefSeq" id="WP_321393557.1">
    <property type="nucleotide sequence ID" value="NZ_CP139487.1"/>
</dbReference>
<name>A0AAX4HNN7_9BACT</name>
<gene>
    <name evidence="2" type="ORF">SOO65_17820</name>
</gene>
<keyword evidence="1" id="KW-1133">Transmembrane helix</keyword>
<dbReference type="GO" id="GO:0004177">
    <property type="term" value="F:aminopeptidase activity"/>
    <property type="evidence" value="ECO:0007669"/>
    <property type="project" value="TreeGrafter"/>
</dbReference>